<feature type="compositionally biased region" description="Basic residues" evidence="1">
    <location>
        <begin position="170"/>
        <end position="181"/>
    </location>
</feature>
<feature type="compositionally biased region" description="Polar residues" evidence="1">
    <location>
        <begin position="1"/>
        <end position="12"/>
    </location>
</feature>
<dbReference type="Proteomes" id="UP001218218">
    <property type="component" value="Unassembled WGS sequence"/>
</dbReference>
<feature type="region of interest" description="Disordered" evidence="1">
    <location>
        <begin position="554"/>
        <end position="582"/>
    </location>
</feature>
<feature type="region of interest" description="Disordered" evidence="1">
    <location>
        <begin position="469"/>
        <end position="496"/>
    </location>
</feature>
<feature type="compositionally biased region" description="Acidic residues" evidence="1">
    <location>
        <begin position="144"/>
        <end position="158"/>
    </location>
</feature>
<reference evidence="2" key="1">
    <citation type="submission" date="2023-03" db="EMBL/GenBank/DDBJ databases">
        <title>Massive genome expansion in bonnet fungi (Mycena s.s.) driven by repeated elements and novel gene families across ecological guilds.</title>
        <authorList>
            <consortium name="Lawrence Berkeley National Laboratory"/>
            <person name="Harder C.B."/>
            <person name="Miyauchi S."/>
            <person name="Viragh M."/>
            <person name="Kuo A."/>
            <person name="Thoen E."/>
            <person name="Andreopoulos B."/>
            <person name="Lu D."/>
            <person name="Skrede I."/>
            <person name="Drula E."/>
            <person name="Henrissat B."/>
            <person name="Morin E."/>
            <person name="Kohler A."/>
            <person name="Barry K."/>
            <person name="LaButti K."/>
            <person name="Morin E."/>
            <person name="Salamov A."/>
            <person name="Lipzen A."/>
            <person name="Mereny Z."/>
            <person name="Hegedus B."/>
            <person name="Baldrian P."/>
            <person name="Stursova M."/>
            <person name="Weitz H."/>
            <person name="Taylor A."/>
            <person name="Grigoriev I.V."/>
            <person name="Nagy L.G."/>
            <person name="Martin F."/>
            <person name="Kauserud H."/>
        </authorList>
    </citation>
    <scope>NUCLEOTIDE SEQUENCE</scope>
    <source>
        <strain evidence="2">CBHHK002</strain>
    </source>
</reference>
<feature type="compositionally biased region" description="Basic and acidic residues" evidence="1">
    <location>
        <begin position="67"/>
        <end position="78"/>
    </location>
</feature>
<feature type="compositionally biased region" description="Acidic residues" evidence="1">
    <location>
        <begin position="383"/>
        <end position="393"/>
    </location>
</feature>
<proteinExistence type="predicted"/>
<sequence>MSAVGDNNGSDNHGSDESTGGDLPRGWHKGKKRQNSAKCQVQELEEAEEAERQAVEARALAEAALSPEEREERRRVEEADSLALCQQRPLEYEVETKRQIAEAKKSVARAEALRRLISAGKAMDHDKAETVELLGRGESPDANDVPDENLDSDDESTDPDAGPKMVEGTKKRKRGSTKGKNARIPEDKLVWGFHPEGACQNCHDHGEECLVAKNAPYQACFGCKKKKIGCPFVTRAVQNVRKNAAASGSKRLGRAGGSARLEWAEDDVVLPAGRRTRLDDVCADVSALTGRIRELEAFEELARELLILTSRALLANDPSLSAAQRYLLNVEDRQRAEVPVEGGSRVVKKRKRVVVLMELKRPRNQSTSASQRLASVLTPKPEEDADGEMDVDGAEGIRPEENDPEENRPEEDHPETSHLSHIQEWLAGLEPADIAQSEDAGDMELDGPGEFGPFLQLAPDLILVPIAEEPKLKEEEQSEAEMLARSAGRKEEKAREEELARVEAQMAELQSKRNALAATKAVKLELLPVELPAQAQLLEDALSGFRAGLRPDGQVEFVLDDDDEEPVASGSGTRPDPETKED</sequence>
<organism evidence="2 3">
    <name type="scientific">Mycena albidolilacea</name>
    <dbReference type="NCBI Taxonomy" id="1033008"/>
    <lineage>
        <taxon>Eukaryota</taxon>
        <taxon>Fungi</taxon>
        <taxon>Dikarya</taxon>
        <taxon>Basidiomycota</taxon>
        <taxon>Agaricomycotina</taxon>
        <taxon>Agaricomycetes</taxon>
        <taxon>Agaricomycetidae</taxon>
        <taxon>Agaricales</taxon>
        <taxon>Marasmiineae</taxon>
        <taxon>Mycenaceae</taxon>
        <taxon>Mycena</taxon>
    </lineage>
</organism>
<gene>
    <name evidence="2" type="ORF">DFH08DRAFT_975190</name>
</gene>
<feature type="region of interest" description="Disordered" evidence="1">
    <location>
        <begin position="364"/>
        <end position="420"/>
    </location>
</feature>
<feature type="region of interest" description="Disordered" evidence="1">
    <location>
        <begin position="134"/>
        <end position="182"/>
    </location>
</feature>
<feature type="compositionally biased region" description="Basic and acidic residues" evidence="1">
    <location>
        <begin position="395"/>
        <end position="418"/>
    </location>
</feature>
<feature type="region of interest" description="Disordered" evidence="1">
    <location>
        <begin position="60"/>
        <end position="88"/>
    </location>
</feature>
<dbReference type="EMBL" id="JARIHO010000085">
    <property type="protein sequence ID" value="KAJ7308594.1"/>
    <property type="molecule type" value="Genomic_DNA"/>
</dbReference>
<feature type="compositionally biased region" description="Basic residues" evidence="1">
    <location>
        <begin position="26"/>
        <end position="35"/>
    </location>
</feature>
<evidence type="ECO:0000313" key="3">
    <source>
        <dbReference type="Proteomes" id="UP001218218"/>
    </source>
</evidence>
<feature type="region of interest" description="Disordered" evidence="1">
    <location>
        <begin position="1"/>
        <end position="45"/>
    </location>
</feature>
<evidence type="ECO:0000313" key="2">
    <source>
        <dbReference type="EMBL" id="KAJ7308594.1"/>
    </source>
</evidence>
<feature type="compositionally biased region" description="Polar residues" evidence="1">
    <location>
        <begin position="364"/>
        <end position="373"/>
    </location>
</feature>
<keyword evidence="3" id="KW-1185">Reference proteome</keyword>
<comment type="caution">
    <text evidence="2">The sequence shown here is derived from an EMBL/GenBank/DDBJ whole genome shotgun (WGS) entry which is preliminary data.</text>
</comment>
<dbReference type="AlphaFoldDB" id="A0AAD6Z5R7"/>
<name>A0AAD6Z5R7_9AGAR</name>
<protein>
    <submittedName>
        <fullName evidence="2">Uncharacterized protein</fullName>
    </submittedName>
</protein>
<accession>A0AAD6Z5R7</accession>
<evidence type="ECO:0000256" key="1">
    <source>
        <dbReference type="SAM" id="MobiDB-lite"/>
    </source>
</evidence>